<protein>
    <submittedName>
        <fullName evidence="2">Uncharacterized protein</fullName>
    </submittedName>
</protein>
<evidence type="ECO:0000313" key="3">
    <source>
        <dbReference type="Proteomes" id="UP000597444"/>
    </source>
</evidence>
<gene>
    <name evidence="2" type="ORF">KSF_107510</name>
</gene>
<dbReference type="EMBL" id="BNJK01000003">
    <property type="protein sequence ID" value="GHP00704.1"/>
    <property type="molecule type" value="Genomic_DNA"/>
</dbReference>
<evidence type="ECO:0000256" key="1">
    <source>
        <dbReference type="SAM" id="MobiDB-lite"/>
    </source>
</evidence>
<proteinExistence type="predicted"/>
<dbReference type="AlphaFoldDB" id="A0A8J3N9E8"/>
<feature type="compositionally biased region" description="Basic and acidic residues" evidence="1">
    <location>
        <begin position="246"/>
        <end position="258"/>
    </location>
</feature>
<feature type="region of interest" description="Disordered" evidence="1">
    <location>
        <begin position="316"/>
        <end position="338"/>
    </location>
</feature>
<name>A0A8J3N9E8_9CHLR</name>
<comment type="caution">
    <text evidence="2">The sequence shown here is derived from an EMBL/GenBank/DDBJ whole genome shotgun (WGS) entry which is preliminary data.</text>
</comment>
<dbReference type="RefSeq" id="WP_220211291.1">
    <property type="nucleotide sequence ID" value="NZ_BNJK01000003.1"/>
</dbReference>
<reference evidence="2" key="1">
    <citation type="submission" date="2020-10" db="EMBL/GenBank/DDBJ databases">
        <title>Taxonomic study of unclassified bacteria belonging to the class Ktedonobacteria.</title>
        <authorList>
            <person name="Yabe S."/>
            <person name="Wang C.M."/>
            <person name="Zheng Y."/>
            <person name="Sakai Y."/>
            <person name="Cavaletti L."/>
            <person name="Monciardini P."/>
            <person name="Donadio S."/>
        </authorList>
    </citation>
    <scope>NUCLEOTIDE SEQUENCE</scope>
    <source>
        <strain evidence="2">ID150040</strain>
    </source>
</reference>
<feature type="region of interest" description="Disordered" evidence="1">
    <location>
        <begin position="233"/>
        <end position="258"/>
    </location>
</feature>
<organism evidence="2 3">
    <name type="scientific">Reticulibacter mediterranei</name>
    <dbReference type="NCBI Taxonomy" id="2778369"/>
    <lineage>
        <taxon>Bacteria</taxon>
        <taxon>Bacillati</taxon>
        <taxon>Chloroflexota</taxon>
        <taxon>Ktedonobacteria</taxon>
        <taxon>Ktedonobacterales</taxon>
        <taxon>Reticulibacteraceae</taxon>
        <taxon>Reticulibacter</taxon>
    </lineage>
</organism>
<dbReference type="Proteomes" id="UP000597444">
    <property type="component" value="Unassembled WGS sequence"/>
</dbReference>
<keyword evidence="3" id="KW-1185">Reference proteome</keyword>
<evidence type="ECO:0000313" key="2">
    <source>
        <dbReference type="EMBL" id="GHP00704.1"/>
    </source>
</evidence>
<accession>A0A8J3N9E8</accession>
<sequence length="338" mass="39147">MKYVQETAFWNYPRKVTLCFETQKQPAITFYVDIERNQQKIVISGTLLKIGSLIPLHTVEMQTEETTTDALAVTGRQIFSAWLRDLYQNLEEEHDQLLLYILRAKYNSDNKRREFRPEAMQSRRQADTRMGYGVQIPGYTLDIAAFYADKRDEMPDGRGYLVFQSNTSPQFWAEIKWAINVSTGSFLFWQVSLLLNRSIGSLQRSSLIIESHTVSLEDTEILEPIQRLLMEPRLTEDPATRSARHNRGEAQDPQEKEKRQVVSFMANLLAKSLETAVEENNEIFILHLIQGLWENQEHLAQMDQNEVGNLVPVRVNASNSSTPSIPLRSELRKHHRDH</sequence>